<dbReference type="EnsemblMetazoa" id="CJA35501.1">
    <property type="protein sequence ID" value="CJA35501.1"/>
    <property type="gene ID" value="WBGene00211348"/>
</dbReference>
<feature type="chain" id="PRO_5035745845" description="Apple domain-containing protein" evidence="1">
    <location>
        <begin position="17"/>
        <end position="116"/>
    </location>
</feature>
<dbReference type="Proteomes" id="UP000005237">
    <property type="component" value="Unassembled WGS sequence"/>
</dbReference>
<keyword evidence="3" id="KW-1185">Reference proteome</keyword>
<evidence type="ECO:0008006" key="4">
    <source>
        <dbReference type="Google" id="ProtNLM"/>
    </source>
</evidence>
<reference evidence="3" key="1">
    <citation type="submission" date="2010-08" db="EMBL/GenBank/DDBJ databases">
        <authorList>
            <consortium name="Caenorhabditis japonica Sequencing Consortium"/>
            <person name="Wilson R.K."/>
        </authorList>
    </citation>
    <scope>NUCLEOTIDE SEQUENCE [LARGE SCALE GENOMIC DNA]</scope>
    <source>
        <strain evidence="3">DF5081</strain>
    </source>
</reference>
<name>A0A8R1EFV2_CAEJA</name>
<reference evidence="2" key="2">
    <citation type="submission" date="2022-06" db="UniProtKB">
        <authorList>
            <consortium name="EnsemblMetazoa"/>
        </authorList>
    </citation>
    <scope>IDENTIFICATION</scope>
    <source>
        <strain evidence="2">DF5081</strain>
    </source>
</reference>
<evidence type="ECO:0000313" key="3">
    <source>
        <dbReference type="Proteomes" id="UP000005237"/>
    </source>
</evidence>
<proteinExistence type="predicted"/>
<feature type="signal peptide" evidence="1">
    <location>
        <begin position="1"/>
        <end position="16"/>
    </location>
</feature>
<evidence type="ECO:0000313" key="2">
    <source>
        <dbReference type="EnsemblMetazoa" id="CJA35501.1"/>
    </source>
</evidence>
<dbReference type="AlphaFoldDB" id="A0A8R1EFV2"/>
<keyword evidence="1" id="KW-0732">Signal</keyword>
<sequence>MRRILFLLMVIMGAPALTILDGKHGDQIVCDGKTPALHSFYYLRPSHFTGNIPIENAESLEDCSRRCLNVTACGGVYYIMGRCYSLDYVSGTRLNRFQPGLMMLKVRMGLLSVCLW</sequence>
<accession>A0A8R1EFV2</accession>
<evidence type="ECO:0000256" key="1">
    <source>
        <dbReference type="SAM" id="SignalP"/>
    </source>
</evidence>
<protein>
    <recommendedName>
        <fullName evidence="4">Apple domain-containing protein</fullName>
    </recommendedName>
</protein>
<organism evidence="2 3">
    <name type="scientific">Caenorhabditis japonica</name>
    <dbReference type="NCBI Taxonomy" id="281687"/>
    <lineage>
        <taxon>Eukaryota</taxon>
        <taxon>Metazoa</taxon>
        <taxon>Ecdysozoa</taxon>
        <taxon>Nematoda</taxon>
        <taxon>Chromadorea</taxon>
        <taxon>Rhabditida</taxon>
        <taxon>Rhabditina</taxon>
        <taxon>Rhabditomorpha</taxon>
        <taxon>Rhabditoidea</taxon>
        <taxon>Rhabditidae</taxon>
        <taxon>Peloderinae</taxon>
        <taxon>Caenorhabditis</taxon>
    </lineage>
</organism>